<dbReference type="EMBL" id="CAJPWZ010002142">
    <property type="protein sequence ID" value="CAG2231363.1"/>
    <property type="molecule type" value="Genomic_DNA"/>
</dbReference>
<keyword evidence="3" id="KW-1185">Reference proteome</keyword>
<evidence type="ECO:0000256" key="1">
    <source>
        <dbReference type="SAM" id="MobiDB-lite"/>
    </source>
</evidence>
<sequence length="306" mass="34770">MGEPCHICSIGYYGRKCGDICDCVANRCHHVFGCVIPEITTVQKLQSTNNGLVSFILLLCTLILRRYKRRNTNTQHFLNSTSLEQPFHAIEIPTVDEPTEIVNGIYETIDESSILDLPISMLARNIGIENDGSISDDNSDPLPNDGYINPYQPIVQEFETHGYSSIADKSDSDCSCSSKSERVSEYLNPYQTIVPDQDKHEYLKVNNDSCLETNNLNDSSNQSPLGTQTDEQNYTSSKYIEQEDTKYQCDKLESSDYEDIWDMDKNVQASMHIEENELSHDQYHLKICINEHTDSSDILEKVDHCL</sequence>
<proteinExistence type="predicted"/>
<name>A0A8S3TCD2_MYTED</name>
<organism evidence="2 3">
    <name type="scientific">Mytilus edulis</name>
    <name type="common">Blue mussel</name>
    <dbReference type="NCBI Taxonomy" id="6550"/>
    <lineage>
        <taxon>Eukaryota</taxon>
        <taxon>Metazoa</taxon>
        <taxon>Spiralia</taxon>
        <taxon>Lophotrochozoa</taxon>
        <taxon>Mollusca</taxon>
        <taxon>Bivalvia</taxon>
        <taxon>Autobranchia</taxon>
        <taxon>Pteriomorphia</taxon>
        <taxon>Mytilida</taxon>
        <taxon>Mytiloidea</taxon>
        <taxon>Mytilidae</taxon>
        <taxon>Mytilinae</taxon>
        <taxon>Mytilus</taxon>
    </lineage>
</organism>
<dbReference type="Proteomes" id="UP000683360">
    <property type="component" value="Unassembled WGS sequence"/>
</dbReference>
<dbReference type="OrthoDB" id="6215759at2759"/>
<evidence type="ECO:0000313" key="2">
    <source>
        <dbReference type="EMBL" id="CAG2231363.1"/>
    </source>
</evidence>
<protein>
    <recommendedName>
        <fullName evidence="4">MEGF10_11</fullName>
    </recommendedName>
</protein>
<dbReference type="AlphaFoldDB" id="A0A8S3TCD2"/>
<reference evidence="2" key="1">
    <citation type="submission" date="2021-03" db="EMBL/GenBank/DDBJ databases">
        <authorList>
            <person name="Bekaert M."/>
        </authorList>
    </citation>
    <scope>NUCLEOTIDE SEQUENCE</scope>
</reference>
<feature type="region of interest" description="Disordered" evidence="1">
    <location>
        <begin position="213"/>
        <end position="240"/>
    </location>
</feature>
<accession>A0A8S3TCD2</accession>
<comment type="caution">
    <text evidence="2">The sequence shown here is derived from an EMBL/GenBank/DDBJ whole genome shotgun (WGS) entry which is preliminary data.</text>
</comment>
<evidence type="ECO:0008006" key="4">
    <source>
        <dbReference type="Google" id="ProtNLM"/>
    </source>
</evidence>
<feature type="compositionally biased region" description="Polar residues" evidence="1">
    <location>
        <begin position="213"/>
        <end position="239"/>
    </location>
</feature>
<evidence type="ECO:0000313" key="3">
    <source>
        <dbReference type="Proteomes" id="UP000683360"/>
    </source>
</evidence>
<gene>
    <name evidence="2" type="ORF">MEDL_44149</name>
</gene>